<dbReference type="EMBL" id="AP028913">
    <property type="protein sequence ID" value="BES94270.1"/>
    <property type="molecule type" value="Genomic_DNA"/>
</dbReference>
<dbReference type="Pfam" id="PF00046">
    <property type="entry name" value="Homeodomain"/>
    <property type="match status" value="1"/>
</dbReference>
<dbReference type="PANTHER" id="PTHR24329:SF516">
    <property type="entry name" value="HOMEOBOX PROTEIN GOOSECOID"/>
    <property type="match status" value="1"/>
</dbReference>
<accession>A0ABN7APZ0</accession>
<evidence type="ECO:0000313" key="11">
    <source>
        <dbReference type="Proteomes" id="UP001307889"/>
    </source>
</evidence>
<evidence type="ECO:0000256" key="7">
    <source>
        <dbReference type="SAM" id="Coils"/>
    </source>
</evidence>
<feature type="domain" description="Homeobox" evidence="9">
    <location>
        <begin position="163"/>
        <end position="223"/>
    </location>
</feature>
<feature type="compositionally biased region" description="Polar residues" evidence="8">
    <location>
        <begin position="245"/>
        <end position="255"/>
    </location>
</feature>
<keyword evidence="2 5" id="KW-0238">DNA-binding</keyword>
<evidence type="ECO:0000256" key="5">
    <source>
        <dbReference type="PROSITE-ProRule" id="PRU00108"/>
    </source>
</evidence>
<feature type="coiled-coil region" evidence="7">
    <location>
        <begin position="217"/>
        <end position="244"/>
    </location>
</feature>
<gene>
    <name evidence="10" type="ORF">NTJ_07079</name>
</gene>
<feature type="DNA-binding region" description="Homeobox" evidence="5">
    <location>
        <begin position="165"/>
        <end position="224"/>
    </location>
</feature>
<keyword evidence="7" id="KW-0175">Coiled coil</keyword>
<evidence type="ECO:0000259" key="9">
    <source>
        <dbReference type="PROSITE" id="PS50071"/>
    </source>
</evidence>
<evidence type="ECO:0000256" key="1">
    <source>
        <dbReference type="ARBA" id="ARBA00004123"/>
    </source>
</evidence>
<dbReference type="InterPro" id="IPR009057">
    <property type="entry name" value="Homeodomain-like_sf"/>
</dbReference>
<dbReference type="SUPFAM" id="SSF46689">
    <property type="entry name" value="Homeodomain-like"/>
    <property type="match status" value="1"/>
</dbReference>
<evidence type="ECO:0000313" key="10">
    <source>
        <dbReference type="EMBL" id="BES94270.1"/>
    </source>
</evidence>
<dbReference type="CDD" id="cd00086">
    <property type="entry name" value="homeodomain"/>
    <property type="match status" value="1"/>
</dbReference>
<evidence type="ECO:0000256" key="3">
    <source>
        <dbReference type="ARBA" id="ARBA00023155"/>
    </source>
</evidence>
<dbReference type="GO" id="GO:0003677">
    <property type="term" value="F:DNA binding"/>
    <property type="evidence" value="ECO:0007669"/>
    <property type="project" value="UniProtKB-KW"/>
</dbReference>
<dbReference type="PROSITE" id="PS50071">
    <property type="entry name" value="HOMEOBOX_2"/>
    <property type="match status" value="1"/>
</dbReference>
<dbReference type="PROSITE" id="PS00027">
    <property type="entry name" value="HOMEOBOX_1"/>
    <property type="match status" value="1"/>
</dbReference>
<dbReference type="InterPro" id="IPR001356">
    <property type="entry name" value="HD"/>
</dbReference>
<dbReference type="PANTHER" id="PTHR24329">
    <property type="entry name" value="HOMEOBOX PROTEIN ARISTALESS"/>
    <property type="match status" value="1"/>
</dbReference>
<dbReference type="InterPro" id="IPR050649">
    <property type="entry name" value="Paired_Homeobox_TFs"/>
</dbReference>
<proteinExistence type="predicted"/>
<evidence type="ECO:0000256" key="4">
    <source>
        <dbReference type="ARBA" id="ARBA00023242"/>
    </source>
</evidence>
<reference evidence="10 11" key="1">
    <citation type="submission" date="2023-09" db="EMBL/GenBank/DDBJ databases">
        <title>Nesidiocoris tenuis whole genome shotgun sequence.</title>
        <authorList>
            <person name="Shibata T."/>
            <person name="Shimoda M."/>
            <person name="Kobayashi T."/>
            <person name="Uehara T."/>
        </authorList>
    </citation>
    <scope>NUCLEOTIDE SEQUENCE [LARGE SCALE GENOMIC DNA]</scope>
    <source>
        <strain evidence="10 11">Japan</strain>
    </source>
</reference>
<evidence type="ECO:0000256" key="8">
    <source>
        <dbReference type="SAM" id="MobiDB-lite"/>
    </source>
</evidence>
<dbReference type="Proteomes" id="UP001307889">
    <property type="component" value="Chromosome 5"/>
</dbReference>
<protein>
    <submittedName>
        <fullName evidence="10">Homeobox protein</fullName>
    </submittedName>
</protein>
<feature type="region of interest" description="Disordered" evidence="8">
    <location>
        <begin position="245"/>
        <end position="268"/>
    </location>
</feature>
<dbReference type="SMART" id="SM00389">
    <property type="entry name" value="HOX"/>
    <property type="match status" value="1"/>
</dbReference>
<evidence type="ECO:0000256" key="2">
    <source>
        <dbReference type="ARBA" id="ARBA00023125"/>
    </source>
</evidence>
<dbReference type="InterPro" id="IPR017970">
    <property type="entry name" value="Homeobox_CS"/>
</dbReference>
<keyword evidence="3 5" id="KW-0371">Homeobox</keyword>
<organism evidence="10 11">
    <name type="scientific">Nesidiocoris tenuis</name>
    <dbReference type="NCBI Taxonomy" id="355587"/>
    <lineage>
        <taxon>Eukaryota</taxon>
        <taxon>Metazoa</taxon>
        <taxon>Ecdysozoa</taxon>
        <taxon>Arthropoda</taxon>
        <taxon>Hexapoda</taxon>
        <taxon>Insecta</taxon>
        <taxon>Pterygota</taxon>
        <taxon>Neoptera</taxon>
        <taxon>Paraneoptera</taxon>
        <taxon>Hemiptera</taxon>
        <taxon>Heteroptera</taxon>
        <taxon>Panheteroptera</taxon>
        <taxon>Cimicomorpha</taxon>
        <taxon>Miridae</taxon>
        <taxon>Dicyphina</taxon>
        <taxon>Nesidiocoris</taxon>
    </lineage>
</organism>
<sequence>MDDSEEWGAPVEKERFHRKGMTALPAEGEREIYTTKMNEEGRRLSGVMHLLYRYTSRGAEAPGEDEGKPSSRGLFTIDSILSRPTAVHAAAAAAAAGVGGCGAGGRLGGGGGGGGAFHFGHLAAAAAAAATVFPPSPDFLGLYGGLYPGYMAMAVGGQTGPPKRKRRHRTIFTEEQLEQLEATFDKTHYPDVVLREQLALKVDLKEERVEVWFKNRRAKWRKQKREEQERLRKLQEDAVSLSRNLSVDMANSQRLHQSEDSEEDLEVA</sequence>
<dbReference type="Gene3D" id="1.10.10.60">
    <property type="entry name" value="Homeodomain-like"/>
    <property type="match status" value="1"/>
</dbReference>
<comment type="subcellular location">
    <subcellularLocation>
        <location evidence="1 5 6">Nucleus</location>
    </subcellularLocation>
</comment>
<keyword evidence="4 5" id="KW-0539">Nucleus</keyword>
<keyword evidence="11" id="KW-1185">Reference proteome</keyword>
<evidence type="ECO:0000256" key="6">
    <source>
        <dbReference type="RuleBase" id="RU000682"/>
    </source>
</evidence>
<name>A0ABN7APZ0_9HEMI</name>